<reference evidence="1" key="1">
    <citation type="journal article" date="2020" name="Nature">
        <title>Giant virus diversity and host interactions through global metagenomics.</title>
        <authorList>
            <person name="Schulz F."/>
            <person name="Roux S."/>
            <person name="Paez-Espino D."/>
            <person name="Jungbluth S."/>
            <person name="Walsh D.A."/>
            <person name="Denef V.J."/>
            <person name="McMahon K.D."/>
            <person name="Konstantinidis K.T."/>
            <person name="Eloe-Fadrosh E.A."/>
            <person name="Kyrpides N.C."/>
            <person name="Woyke T."/>
        </authorList>
    </citation>
    <scope>NUCLEOTIDE SEQUENCE</scope>
    <source>
        <strain evidence="1">GVMAG-M-3300023174-104</strain>
    </source>
</reference>
<dbReference type="AlphaFoldDB" id="A0A6C0D2F7"/>
<evidence type="ECO:0000313" key="1">
    <source>
        <dbReference type="EMBL" id="QHT10079.1"/>
    </source>
</evidence>
<name>A0A6C0D2F7_9ZZZZ</name>
<sequence length="129" mass="16023">MSIPKELPEDIVQTILSYVNVKTNQRIDTQSARKWFPVSSFVEEQCRKKRILRSQHRYFRRIRNQHYKDWEEVLESSDPWDAQEEWIQRYEDIENEYTNFILTKKKEMVKKVNDKQLYQDDIFHNFFDQ</sequence>
<accession>A0A6C0D2F7</accession>
<dbReference type="EMBL" id="MN739518">
    <property type="protein sequence ID" value="QHT10079.1"/>
    <property type="molecule type" value="Genomic_DNA"/>
</dbReference>
<protein>
    <submittedName>
        <fullName evidence="1">Uncharacterized protein</fullName>
    </submittedName>
</protein>
<organism evidence="1">
    <name type="scientific">viral metagenome</name>
    <dbReference type="NCBI Taxonomy" id="1070528"/>
    <lineage>
        <taxon>unclassified sequences</taxon>
        <taxon>metagenomes</taxon>
        <taxon>organismal metagenomes</taxon>
    </lineage>
</organism>
<proteinExistence type="predicted"/>